<dbReference type="AlphaFoldDB" id="A0AAD9THZ3"/>
<dbReference type="SUPFAM" id="SSF56219">
    <property type="entry name" value="DNase I-like"/>
    <property type="match status" value="1"/>
</dbReference>
<organism evidence="2 3">
    <name type="scientific">Dipteronia dyeriana</name>
    <dbReference type="NCBI Taxonomy" id="168575"/>
    <lineage>
        <taxon>Eukaryota</taxon>
        <taxon>Viridiplantae</taxon>
        <taxon>Streptophyta</taxon>
        <taxon>Embryophyta</taxon>
        <taxon>Tracheophyta</taxon>
        <taxon>Spermatophyta</taxon>
        <taxon>Magnoliopsida</taxon>
        <taxon>eudicotyledons</taxon>
        <taxon>Gunneridae</taxon>
        <taxon>Pentapetalae</taxon>
        <taxon>rosids</taxon>
        <taxon>malvids</taxon>
        <taxon>Sapindales</taxon>
        <taxon>Sapindaceae</taxon>
        <taxon>Hippocastanoideae</taxon>
        <taxon>Acereae</taxon>
        <taxon>Dipteronia</taxon>
    </lineage>
</organism>
<proteinExistence type="predicted"/>
<reference evidence="2" key="1">
    <citation type="journal article" date="2023" name="Plant J.">
        <title>Genome sequences and population genomics provide insights into the demographic history, inbreeding, and mutation load of two 'living fossil' tree species of Dipteronia.</title>
        <authorList>
            <person name="Feng Y."/>
            <person name="Comes H.P."/>
            <person name="Chen J."/>
            <person name="Zhu S."/>
            <person name="Lu R."/>
            <person name="Zhang X."/>
            <person name="Li P."/>
            <person name="Qiu J."/>
            <person name="Olsen K.M."/>
            <person name="Qiu Y."/>
        </authorList>
    </citation>
    <scope>NUCLEOTIDE SEQUENCE</scope>
    <source>
        <strain evidence="2">KIB01</strain>
    </source>
</reference>
<evidence type="ECO:0000313" key="3">
    <source>
        <dbReference type="Proteomes" id="UP001280121"/>
    </source>
</evidence>
<dbReference type="Proteomes" id="UP001280121">
    <property type="component" value="Unassembled WGS sequence"/>
</dbReference>
<dbReference type="InterPro" id="IPR005135">
    <property type="entry name" value="Endo/exonuclease/phosphatase"/>
</dbReference>
<keyword evidence="3" id="KW-1185">Reference proteome</keyword>
<dbReference type="InterPro" id="IPR036691">
    <property type="entry name" value="Endo/exonu/phosph_ase_sf"/>
</dbReference>
<dbReference type="EMBL" id="JANJYI010000009">
    <property type="protein sequence ID" value="KAK2636341.1"/>
    <property type="molecule type" value="Genomic_DNA"/>
</dbReference>
<name>A0AAD9THZ3_9ROSI</name>
<accession>A0AAD9THZ3</accession>
<dbReference type="GO" id="GO:0003824">
    <property type="term" value="F:catalytic activity"/>
    <property type="evidence" value="ECO:0007669"/>
    <property type="project" value="InterPro"/>
</dbReference>
<gene>
    <name evidence="2" type="ORF">Ddye_031133</name>
</gene>
<comment type="caution">
    <text evidence="2">The sequence shown here is derived from an EMBL/GenBank/DDBJ whole genome shotgun (WGS) entry which is preliminary data.</text>
</comment>
<protein>
    <recommendedName>
        <fullName evidence="1">Endonuclease/exonuclease/phosphatase domain-containing protein</fullName>
    </recommendedName>
</protein>
<dbReference type="PANTHER" id="PTHR33710">
    <property type="entry name" value="BNAC02G09200D PROTEIN"/>
    <property type="match status" value="1"/>
</dbReference>
<evidence type="ECO:0000259" key="1">
    <source>
        <dbReference type="Pfam" id="PF03372"/>
    </source>
</evidence>
<evidence type="ECO:0000313" key="2">
    <source>
        <dbReference type="EMBL" id="KAK2636341.1"/>
    </source>
</evidence>
<dbReference type="PANTHER" id="PTHR33710:SF77">
    <property type="entry name" value="DNASE I-LIKE SUPERFAMILY PROTEIN"/>
    <property type="match status" value="1"/>
</dbReference>
<sequence>MVFLMETKVDANAMENIRGKLGFVSKFVVNSDGVKVGLCLFWSAGIDASLISYSRFHVDVQVEEHRNNPWRFTAFYGHLESSQRGHAWTLLRRLHDMSTLPWLCTGDFNEILYDSEKNGGLQRPRFFMDNFRHALDDSELQDAGFFGPSFTWSNKHEGREMVQERLDHCVCNYQWRTLFGHATKQAFLDVDFSPDEIKKVVFDMYLTKASGLDGLWTLFYQKYWSIVGDLVTKACLEVLNNGTGLENVNDTLIVLIPKPVNFEKSAMCMSKKVPNRYAESLARILKRPNSLAARVLKQCYYLDTPVLEATITIF</sequence>
<feature type="domain" description="Endonuclease/exonuclease/phosphatase" evidence="1">
    <location>
        <begin position="2"/>
        <end position="178"/>
    </location>
</feature>
<dbReference type="Gene3D" id="3.60.10.10">
    <property type="entry name" value="Endonuclease/exonuclease/phosphatase"/>
    <property type="match status" value="1"/>
</dbReference>
<dbReference type="Pfam" id="PF03372">
    <property type="entry name" value="Exo_endo_phos"/>
    <property type="match status" value="1"/>
</dbReference>